<keyword evidence="2" id="KW-0560">Oxidoreductase</keyword>
<dbReference type="InterPro" id="IPR036291">
    <property type="entry name" value="NAD(P)-bd_dom_sf"/>
</dbReference>
<name>A0A5Q2RHV2_9ACTN</name>
<gene>
    <name evidence="5" type="primary">gnd</name>
    <name evidence="5" type="ORF">GH723_04785</name>
</gene>
<evidence type="ECO:0000256" key="1">
    <source>
        <dbReference type="ARBA" id="ARBA00008419"/>
    </source>
</evidence>
<dbReference type="PANTHER" id="PTHR11811">
    <property type="entry name" value="6-PHOSPHOGLUCONATE DEHYDROGENASE"/>
    <property type="match status" value="1"/>
</dbReference>
<evidence type="ECO:0000256" key="3">
    <source>
        <dbReference type="ARBA" id="ARBA00023064"/>
    </source>
</evidence>
<evidence type="ECO:0000313" key="6">
    <source>
        <dbReference type="Proteomes" id="UP000334019"/>
    </source>
</evidence>
<dbReference type="NCBIfam" id="NF007161">
    <property type="entry name" value="PRK09599.1"/>
    <property type="match status" value="1"/>
</dbReference>
<dbReference type="InterPro" id="IPR006115">
    <property type="entry name" value="6PGDH_NADP-bd"/>
</dbReference>
<dbReference type="GO" id="GO:0004616">
    <property type="term" value="F:phosphogluconate dehydrogenase (decarboxylating) activity"/>
    <property type="evidence" value="ECO:0007669"/>
    <property type="project" value="InterPro"/>
</dbReference>
<dbReference type="InterPro" id="IPR006114">
    <property type="entry name" value="6PGDH_C"/>
</dbReference>
<protein>
    <submittedName>
        <fullName evidence="5">Decarboxylating 6-phosphogluconate dehydrogenase</fullName>
    </submittedName>
</protein>
<accession>A0A5Q2RHV2</accession>
<keyword evidence="3" id="KW-0311">Gluconate utilization</keyword>
<dbReference type="GO" id="GO:0019521">
    <property type="term" value="P:D-gluconate metabolic process"/>
    <property type="evidence" value="ECO:0007669"/>
    <property type="project" value="UniProtKB-KW"/>
</dbReference>
<dbReference type="InterPro" id="IPR004849">
    <property type="entry name" value="6DGDH_YqeC"/>
</dbReference>
<organism evidence="5 6">
    <name type="scientific">Actinomarinicola tropica</name>
    <dbReference type="NCBI Taxonomy" id="2789776"/>
    <lineage>
        <taxon>Bacteria</taxon>
        <taxon>Bacillati</taxon>
        <taxon>Actinomycetota</taxon>
        <taxon>Acidimicrobiia</taxon>
        <taxon>Acidimicrobiales</taxon>
        <taxon>Iamiaceae</taxon>
        <taxon>Actinomarinicola</taxon>
    </lineage>
</organism>
<dbReference type="KEGG" id="atq:GH723_04785"/>
<dbReference type="GO" id="GO:0050661">
    <property type="term" value="F:NADP binding"/>
    <property type="evidence" value="ECO:0007669"/>
    <property type="project" value="InterPro"/>
</dbReference>
<evidence type="ECO:0000259" key="4">
    <source>
        <dbReference type="SMART" id="SM01350"/>
    </source>
</evidence>
<dbReference type="SUPFAM" id="SSF48179">
    <property type="entry name" value="6-phosphogluconate dehydrogenase C-terminal domain-like"/>
    <property type="match status" value="1"/>
</dbReference>
<dbReference type="Proteomes" id="UP000334019">
    <property type="component" value="Chromosome"/>
</dbReference>
<comment type="similarity">
    <text evidence="1">Belongs to the 6-phosphogluconate dehydrogenase family.</text>
</comment>
<dbReference type="RefSeq" id="WP_153758578.1">
    <property type="nucleotide sequence ID" value="NZ_CP045851.1"/>
</dbReference>
<proteinExistence type="inferred from homology"/>
<evidence type="ECO:0000256" key="2">
    <source>
        <dbReference type="ARBA" id="ARBA00023002"/>
    </source>
</evidence>
<dbReference type="Pfam" id="PF00393">
    <property type="entry name" value="6PGD"/>
    <property type="match status" value="1"/>
</dbReference>
<dbReference type="SMART" id="SM01350">
    <property type="entry name" value="6PGD"/>
    <property type="match status" value="1"/>
</dbReference>
<dbReference type="SUPFAM" id="SSF51735">
    <property type="entry name" value="NAD(P)-binding Rossmann-fold domains"/>
    <property type="match status" value="1"/>
</dbReference>
<feature type="domain" description="6-phosphogluconate dehydrogenase C-terminal" evidence="4">
    <location>
        <begin position="184"/>
        <end position="332"/>
    </location>
</feature>
<keyword evidence="6" id="KW-1185">Reference proteome</keyword>
<dbReference type="InterPro" id="IPR008927">
    <property type="entry name" value="6-PGluconate_DH-like_C_sf"/>
</dbReference>
<dbReference type="Gene3D" id="1.10.1040.10">
    <property type="entry name" value="N-(1-d-carboxylethyl)-l-norvaline Dehydrogenase, domain 2"/>
    <property type="match status" value="1"/>
</dbReference>
<dbReference type="EMBL" id="CP045851">
    <property type="protein sequence ID" value="QGG94472.1"/>
    <property type="molecule type" value="Genomic_DNA"/>
</dbReference>
<dbReference type="AlphaFoldDB" id="A0A5Q2RHV2"/>
<dbReference type="Pfam" id="PF03446">
    <property type="entry name" value="NAD_binding_2"/>
    <property type="match status" value="1"/>
</dbReference>
<sequence>MQLGMIGAGRMGANIVRRLLRAGHDCVAYDVDPTAVAELVADGARGAATVDELVAALEPPRAVWAMVPAGITGHVVTDVASRLSPGDAVIDGANGYYGDSIARAAVLAEDGIAHLDVGVSGGVFGLARGFSLMIGGDAAAVERLAPIFRDLAPGVDSAERTPGRTGAPAPAEEGWLHCGGPGAGHLVKMVHNGIEYGMMAAVAEGLNILDHAGIAVGRPDDDPEIAPLKGPERFRYDLDLAEITEVWRRGSVVSSWLVDLTAAALHADPDLAGYQGRVADSGEGRWTVQTAVELGVPAHVIAGSLFARFSSRGESDYGDRVLSAMRHQFGGHVEHPVTGPPT</sequence>
<reference evidence="5 6" key="1">
    <citation type="submission" date="2019-11" db="EMBL/GenBank/DDBJ databases">
        <authorList>
            <person name="He Y."/>
        </authorList>
    </citation>
    <scope>NUCLEOTIDE SEQUENCE [LARGE SCALE GENOMIC DNA]</scope>
    <source>
        <strain evidence="5 6">SCSIO 58843</strain>
    </source>
</reference>
<dbReference type="InterPro" id="IPR013328">
    <property type="entry name" value="6PGD_dom2"/>
</dbReference>
<dbReference type="Gene3D" id="3.40.50.720">
    <property type="entry name" value="NAD(P)-binding Rossmann-like Domain"/>
    <property type="match status" value="1"/>
</dbReference>
<dbReference type="GO" id="GO:0006098">
    <property type="term" value="P:pentose-phosphate shunt"/>
    <property type="evidence" value="ECO:0007669"/>
    <property type="project" value="InterPro"/>
</dbReference>
<evidence type="ECO:0000313" key="5">
    <source>
        <dbReference type="EMBL" id="QGG94472.1"/>
    </source>
</evidence>
<dbReference type="InterPro" id="IPR006183">
    <property type="entry name" value="Pgluconate_DH"/>
</dbReference>
<dbReference type="NCBIfam" id="TIGR00872">
    <property type="entry name" value="gnd_rel"/>
    <property type="match status" value="1"/>
</dbReference>